<dbReference type="PROSITE" id="PS51444">
    <property type="entry name" value="FH2"/>
    <property type="match status" value="1"/>
</dbReference>
<dbReference type="AlphaFoldDB" id="A0A1Y5IH78"/>
<dbReference type="SMART" id="SM00498">
    <property type="entry name" value="FH2"/>
    <property type="match status" value="1"/>
</dbReference>
<dbReference type="SUPFAM" id="SSF101447">
    <property type="entry name" value="Formin homology 2 domain (FH2 domain)"/>
    <property type="match status" value="1"/>
</dbReference>
<dbReference type="InterPro" id="IPR051425">
    <property type="entry name" value="Formin_Homology"/>
</dbReference>
<keyword evidence="1" id="KW-0378">Hydrolase</keyword>
<keyword evidence="1" id="KW-0904">Protein phosphatase</keyword>
<dbReference type="PROSITE" id="PS51182">
    <property type="entry name" value="C2_TENSIN"/>
    <property type="match status" value="1"/>
</dbReference>
<dbReference type="Proteomes" id="UP000195557">
    <property type="component" value="Unassembled WGS sequence"/>
</dbReference>
<protein>
    <recommendedName>
        <fullName evidence="2">Formin-like protein</fullName>
    </recommendedName>
</protein>
<dbReference type="Gene3D" id="3.90.190.10">
    <property type="entry name" value="Protein tyrosine phosphatase superfamily"/>
    <property type="match status" value="1"/>
</dbReference>
<feature type="domain" description="FH2" evidence="4">
    <location>
        <begin position="418"/>
        <end position="803"/>
    </location>
</feature>
<dbReference type="InterPro" id="IPR029021">
    <property type="entry name" value="Prot-tyrosine_phosphatase-like"/>
</dbReference>
<dbReference type="Gene3D" id="1.20.58.2220">
    <property type="entry name" value="Formin, FH2 domain"/>
    <property type="match status" value="1"/>
</dbReference>
<evidence type="ECO:0000256" key="2">
    <source>
        <dbReference type="RuleBase" id="RU361260"/>
    </source>
</evidence>
<sequence length="1001" mass="109319">MGVADSRPASNERASTSVSSVVATNVPSRGLSRLFASRGAVARSEPYLDVPTWLAERVLAFQHSGARDDGDGSYRTALRSAAAALDEAQPPGTVLLVSLNSALMLDREIYDDFNCFVEFLSRWDRPAGGCVGSLDSILSACSSARNWLQMSDQNVVVFHVRAERPSSGEAARMLRFVVAAFSCYMNETSSIEDAFDELPSVPPLAFERHRAEKPSVAQLRFGGYFCEALRMSRGSDIASKENIPTKTIRLKRLVIAGGLSIDNGGWRPYAVVYCGGVVVGRSLAQHGFSPDWHGTRHGLVPIGLELVSVGHQLNTATGMSAGLVMSGDVAISIYHWTGNEERDELFPVMTYAFHTGFIAAEEAQVIRIQRDEMDCTDETLIPESYWLDMTMLSESVRVKTSGSVSVQTSSSAVEDVKVTVSQTLGPNLRKVYWDKLVLTQNTWWDNIDEEELSVDEKAAVVKSFEIKMDKKPEPVAQRKHVAGMPTIIPVPRSNNISIMLSRFPMSADEIVEAISSGDPKGGLTLERLAVLLQCEPTPEELDLMRSFKGDANTLNPSEKFLLNLAQVERLESKLTSLVYARQFPELLAEAHTGLDAISAACAQTSEARGLRSVFAVALKVGNFMNAGGPRSGTNGITLDSLHKLNDVRTTAPTAHGGSTLLDFIVELADERSEDHVALTTEMSTCQAASRVARVDLEGIIRKLTTGAEKIKLESDETFAKSFAVTLADLDRTVSDLVSKAERVNSEYERFAELCGENHRRREPEDVFASIWQFALSTGGHWLPSSARAWLEKVENAAFTRALTDAMKKIPQISGREEAMANAITSSAAEIYDDAYRGTDAPSDAAATHAKAAARTIATYQQLRPYLGSDEATMNIIRTHLGSERTAQTMNGGLIKGALMLSRDKVATLAGMLGNITNDLAPGAWTREDVRRVVSFTTCSCTYHAFFKKYDMEFLTQTTCCSLDVDVWFSNVDPTTASVTLEESLARGDPQCRVVVRPGNPY</sequence>
<evidence type="ECO:0000259" key="3">
    <source>
        <dbReference type="PROSITE" id="PS51182"/>
    </source>
</evidence>
<name>A0A1Y5IH78_OSTTA</name>
<dbReference type="Pfam" id="PF10409">
    <property type="entry name" value="PTEN_C2"/>
    <property type="match status" value="1"/>
</dbReference>
<dbReference type="EMBL" id="KZ155778">
    <property type="protein sequence ID" value="OUS47524.1"/>
    <property type="molecule type" value="Genomic_DNA"/>
</dbReference>
<dbReference type="Gene3D" id="2.60.40.1110">
    <property type="match status" value="1"/>
</dbReference>
<dbReference type="InterPro" id="IPR014020">
    <property type="entry name" value="Tensin_C2-dom"/>
</dbReference>
<comment type="similarity">
    <text evidence="2">Belongs to the formin-like family.</text>
</comment>
<evidence type="ECO:0000313" key="5">
    <source>
        <dbReference type="EMBL" id="OUS47524.1"/>
    </source>
</evidence>
<reference evidence="5" key="1">
    <citation type="submission" date="2017-04" db="EMBL/GenBank/DDBJ databases">
        <title>Population genomics of picophytoplankton unveils novel chromosome hypervariability.</title>
        <authorList>
            <consortium name="DOE Joint Genome Institute"/>
            <person name="Blanc-Mathieu R."/>
            <person name="Krasovec M."/>
            <person name="Hebrard M."/>
            <person name="Yau S."/>
            <person name="Desgranges E."/>
            <person name="Martin J."/>
            <person name="Schackwitz W."/>
            <person name="Kuo A."/>
            <person name="Salin G."/>
            <person name="Donnadieu C."/>
            <person name="Desdevises Y."/>
            <person name="Sanchez-Ferandin S."/>
            <person name="Moreau H."/>
            <person name="Rivals E."/>
            <person name="Grigoriev I.V."/>
            <person name="Grimsley N."/>
            <person name="Eyre-Walker A."/>
            <person name="Piganeau G."/>
        </authorList>
    </citation>
    <scope>NUCLEOTIDE SEQUENCE [LARGE SCALE GENOMIC DNA]</scope>
    <source>
        <strain evidence="5">RCC 1115</strain>
    </source>
</reference>
<dbReference type="PANTHER" id="PTHR45725">
    <property type="entry name" value="FORMIN HOMOLOGY 2 FAMILY MEMBER"/>
    <property type="match status" value="1"/>
</dbReference>
<evidence type="ECO:0000256" key="1">
    <source>
        <dbReference type="ARBA" id="ARBA00022912"/>
    </source>
</evidence>
<feature type="domain" description="C2 tensin-type" evidence="3">
    <location>
        <begin position="245"/>
        <end position="405"/>
    </location>
</feature>
<proteinExistence type="inferred from homology"/>
<dbReference type="PANTHER" id="PTHR45725:SF1">
    <property type="entry name" value="DISHEVELLED ASSOCIATED ACTIVATOR OF MORPHOGENESIS, ISOFORM D"/>
    <property type="match status" value="1"/>
</dbReference>
<dbReference type="InterPro" id="IPR042201">
    <property type="entry name" value="FH2_Formin_sf"/>
</dbReference>
<dbReference type="InterPro" id="IPR015425">
    <property type="entry name" value="FH2_Formin"/>
</dbReference>
<dbReference type="Pfam" id="PF02181">
    <property type="entry name" value="FH2"/>
    <property type="match status" value="1"/>
</dbReference>
<gene>
    <name evidence="5" type="ORF">BE221DRAFT_145137</name>
</gene>
<dbReference type="GO" id="GO:0004721">
    <property type="term" value="F:phosphoprotein phosphatase activity"/>
    <property type="evidence" value="ECO:0007669"/>
    <property type="project" value="UniProtKB-KW"/>
</dbReference>
<accession>A0A1Y5IH78</accession>
<dbReference type="SMART" id="SM01326">
    <property type="entry name" value="PTEN_C2"/>
    <property type="match status" value="1"/>
</dbReference>
<organism evidence="5">
    <name type="scientific">Ostreococcus tauri</name>
    <name type="common">Marine green alga</name>
    <dbReference type="NCBI Taxonomy" id="70448"/>
    <lineage>
        <taxon>Eukaryota</taxon>
        <taxon>Viridiplantae</taxon>
        <taxon>Chlorophyta</taxon>
        <taxon>Mamiellophyceae</taxon>
        <taxon>Mamiellales</taxon>
        <taxon>Bathycoccaceae</taxon>
        <taxon>Ostreococcus</taxon>
    </lineage>
</organism>
<dbReference type="eggNOG" id="KOG1922">
    <property type="taxonomic scope" value="Eukaryota"/>
</dbReference>
<evidence type="ECO:0000259" key="4">
    <source>
        <dbReference type="PROSITE" id="PS51444"/>
    </source>
</evidence>